<comment type="similarity">
    <text evidence="1">Belongs to the paxM FAD-dependent monooxygenase family.</text>
</comment>
<gene>
    <name evidence="7" type="ORF">PV04_07100</name>
</gene>
<dbReference type="PRINTS" id="PR00420">
    <property type="entry name" value="RNGMNOXGNASE"/>
</dbReference>
<feature type="domain" description="FAD-binding" evidence="6">
    <location>
        <begin position="8"/>
        <end position="346"/>
    </location>
</feature>
<protein>
    <recommendedName>
        <fullName evidence="6">FAD-binding domain-containing protein</fullName>
    </recommendedName>
</protein>
<evidence type="ECO:0000313" key="8">
    <source>
        <dbReference type="Proteomes" id="UP000054266"/>
    </source>
</evidence>
<dbReference type="InterPro" id="IPR002938">
    <property type="entry name" value="FAD-bd"/>
</dbReference>
<evidence type="ECO:0000256" key="3">
    <source>
        <dbReference type="ARBA" id="ARBA00022827"/>
    </source>
</evidence>
<dbReference type="GO" id="GO:0071949">
    <property type="term" value="F:FAD binding"/>
    <property type="evidence" value="ECO:0007669"/>
    <property type="project" value="InterPro"/>
</dbReference>
<dbReference type="Pfam" id="PF01494">
    <property type="entry name" value="FAD_binding_3"/>
    <property type="match status" value="1"/>
</dbReference>
<dbReference type="EMBL" id="KN846959">
    <property type="protein sequence ID" value="KIW67885.1"/>
    <property type="molecule type" value="Genomic_DNA"/>
</dbReference>
<evidence type="ECO:0000256" key="1">
    <source>
        <dbReference type="ARBA" id="ARBA00007992"/>
    </source>
</evidence>
<keyword evidence="3" id="KW-0274">FAD</keyword>
<evidence type="ECO:0000256" key="5">
    <source>
        <dbReference type="ARBA" id="ARBA00023033"/>
    </source>
</evidence>
<dbReference type="InterPro" id="IPR050493">
    <property type="entry name" value="FAD-dep_Monooxygenase_BioMet"/>
</dbReference>
<dbReference type="PANTHER" id="PTHR13789">
    <property type="entry name" value="MONOOXYGENASE"/>
    <property type="match status" value="1"/>
</dbReference>
<evidence type="ECO:0000256" key="4">
    <source>
        <dbReference type="ARBA" id="ARBA00023002"/>
    </source>
</evidence>
<dbReference type="Gene3D" id="3.50.50.60">
    <property type="entry name" value="FAD/NAD(P)-binding domain"/>
    <property type="match status" value="1"/>
</dbReference>
<dbReference type="SUPFAM" id="SSF51905">
    <property type="entry name" value="FAD/NAD(P)-binding domain"/>
    <property type="match status" value="1"/>
</dbReference>
<name>A0A0D2FMI9_9EURO</name>
<dbReference type="AlphaFoldDB" id="A0A0D2FMI9"/>
<dbReference type="HOGENOM" id="CLU_009665_6_4_1"/>
<dbReference type="STRING" id="5601.A0A0D2FMI9"/>
<dbReference type="GO" id="GO:0004497">
    <property type="term" value="F:monooxygenase activity"/>
    <property type="evidence" value="ECO:0007669"/>
    <property type="project" value="UniProtKB-KW"/>
</dbReference>
<dbReference type="PANTHER" id="PTHR13789:SF309">
    <property type="entry name" value="PUTATIVE (AFU_ORTHOLOGUE AFUA_6G14510)-RELATED"/>
    <property type="match status" value="1"/>
</dbReference>
<reference evidence="7 8" key="1">
    <citation type="submission" date="2015-01" db="EMBL/GenBank/DDBJ databases">
        <title>The Genome Sequence of Capronia semiimmersa CBS27337.</title>
        <authorList>
            <consortium name="The Broad Institute Genomics Platform"/>
            <person name="Cuomo C."/>
            <person name="de Hoog S."/>
            <person name="Gorbushina A."/>
            <person name="Stielow B."/>
            <person name="Teixiera M."/>
            <person name="Abouelleil A."/>
            <person name="Chapman S.B."/>
            <person name="Priest M."/>
            <person name="Young S.K."/>
            <person name="Wortman J."/>
            <person name="Nusbaum C."/>
            <person name="Birren B."/>
        </authorList>
    </citation>
    <scope>NUCLEOTIDE SEQUENCE [LARGE SCALE GENOMIC DNA]</scope>
    <source>
        <strain evidence="7 8">CBS 27337</strain>
    </source>
</reference>
<evidence type="ECO:0000259" key="6">
    <source>
        <dbReference type="Pfam" id="PF01494"/>
    </source>
</evidence>
<keyword evidence="2" id="KW-0285">Flavoprotein</keyword>
<dbReference type="InterPro" id="IPR036188">
    <property type="entry name" value="FAD/NAD-bd_sf"/>
</dbReference>
<accession>A0A0D2FMI9</accession>
<keyword evidence="5" id="KW-0503">Monooxygenase</keyword>
<keyword evidence="4" id="KW-0560">Oxidoreductase</keyword>
<keyword evidence="8" id="KW-1185">Reference proteome</keyword>
<sequence>MATSDDRLKVIIAGAGIAGLATAVALRQLPNVDVELYERSAELREIGASIALSPNGLRTLERLGVKNALDDEVAFRGPSGIPMIYRHWKTNEIVSEDHFRNVPNLLHQTARFHRAHLHQALLEHVPRELIHLGKKVSGAQVNDRFVSLSFEDGTAAVGDLLIGADGINSKVRQAFNPNFELSYTNRTALRATFDVALVEGIPDLPIDSTHWWGLDKTFFASRLGRNQFAVVGMYNPTSLPEAYRDHQNNAINTWNDEGSVELLRELYKDWNPIVKALTEATPNVRRFPNYAGQHIPTWVFGSRVTLVGDAAHAHGGAHATGGSLALDDSYALFLALQHTIPDWQKSKPSIAQLQTALSLYEETRRPHTDKLLYSVLASKDVKPALDDEELRQRMLHRASTLWLTEHDVVGTFWGVVAAHAGREGNAVAKSRL</sequence>
<proteinExistence type="inferred from homology"/>
<evidence type="ECO:0000256" key="2">
    <source>
        <dbReference type="ARBA" id="ARBA00022630"/>
    </source>
</evidence>
<evidence type="ECO:0000313" key="7">
    <source>
        <dbReference type="EMBL" id="KIW67885.1"/>
    </source>
</evidence>
<dbReference type="Proteomes" id="UP000054266">
    <property type="component" value="Unassembled WGS sequence"/>
</dbReference>
<organism evidence="7 8">
    <name type="scientific">Phialophora macrospora</name>
    <dbReference type="NCBI Taxonomy" id="1851006"/>
    <lineage>
        <taxon>Eukaryota</taxon>
        <taxon>Fungi</taxon>
        <taxon>Dikarya</taxon>
        <taxon>Ascomycota</taxon>
        <taxon>Pezizomycotina</taxon>
        <taxon>Eurotiomycetes</taxon>
        <taxon>Chaetothyriomycetidae</taxon>
        <taxon>Chaetothyriales</taxon>
        <taxon>Herpotrichiellaceae</taxon>
        <taxon>Phialophora</taxon>
    </lineage>
</organism>